<dbReference type="GO" id="GO:0031564">
    <property type="term" value="P:transcription antitermination"/>
    <property type="evidence" value="ECO:0007669"/>
    <property type="project" value="UniProtKB-KW"/>
</dbReference>
<dbReference type="GO" id="GO:0046854">
    <property type="term" value="P:phosphatidylinositol phosphate biosynthetic process"/>
    <property type="evidence" value="ECO:0007669"/>
    <property type="project" value="InterPro"/>
</dbReference>
<organism evidence="10 11">
    <name type="scientific">Aquirhabdus parva</name>
    <dbReference type="NCBI Taxonomy" id="2283318"/>
    <lineage>
        <taxon>Bacteria</taxon>
        <taxon>Pseudomonadati</taxon>
        <taxon>Pseudomonadota</taxon>
        <taxon>Gammaproteobacteria</taxon>
        <taxon>Moraxellales</taxon>
        <taxon>Moraxellaceae</taxon>
        <taxon>Aquirhabdus</taxon>
    </lineage>
</organism>
<evidence type="ECO:0000256" key="7">
    <source>
        <dbReference type="ARBA" id="ARBA00022842"/>
    </source>
</evidence>
<proteinExistence type="inferred from homology"/>
<comment type="similarity">
    <text evidence="3 9">Belongs to the inositol monophosphatase superfamily.</text>
</comment>
<keyword evidence="4 8" id="KW-0479">Metal-binding</keyword>
<evidence type="ECO:0000256" key="8">
    <source>
        <dbReference type="PIRSR" id="PIRSR600760-2"/>
    </source>
</evidence>
<evidence type="ECO:0000256" key="1">
    <source>
        <dbReference type="ARBA" id="ARBA00001033"/>
    </source>
</evidence>
<evidence type="ECO:0000313" key="11">
    <source>
        <dbReference type="Proteomes" id="UP000253940"/>
    </source>
</evidence>
<dbReference type="KEGG" id="mbah:HYN46_12585"/>
<evidence type="ECO:0000256" key="3">
    <source>
        <dbReference type="ARBA" id="ARBA00009759"/>
    </source>
</evidence>
<dbReference type="PRINTS" id="PR00377">
    <property type="entry name" value="IMPHPHTASES"/>
</dbReference>
<gene>
    <name evidence="10" type="ORF">HYN46_12585</name>
</gene>
<dbReference type="GO" id="GO:0006020">
    <property type="term" value="P:inositol metabolic process"/>
    <property type="evidence" value="ECO:0007669"/>
    <property type="project" value="TreeGrafter"/>
</dbReference>
<keyword evidence="6" id="KW-0889">Transcription antitermination</keyword>
<dbReference type="GO" id="GO:0046872">
    <property type="term" value="F:metal ion binding"/>
    <property type="evidence" value="ECO:0007669"/>
    <property type="project" value="UniProtKB-KW"/>
</dbReference>
<keyword evidence="11" id="KW-1185">Reference proteome</keyword>
<dbReference type="PANTHER" id="PTHR20854">
    <property type="entry name" value="INOSITOL MONOPHOSPHATASE"/>
    <property type="match status" value="1"/>
</dbReference>
<feature type="binding site" evidence="8">
    <location>
        <position position="89"/>
    </location>
    <ligand>
        <name>Mg(2+)</name>
        <dbReference type="ChEBI" id="CHEBI:18420"/>
        <label>1</label>
        <note>catalytic</note>
    </ligand>
</feature>
<evidence type="ECO:0000256" key="5">
    <source>
        <dbReference type="ARBA" id="ARBA00022801"/>
    </source>
</evidence>
<dbReference type="PROSITE" id="PS00630">
    <property type="entry name" value="IMP_2"/>
    <property type="match status" value="1"/>
</dbReference>
<keyword evidence="7 8" id="KW-0460">Magnesium</keyword>
<dbReference type="Gene3D" id="3.40.190.80">
    <property type="match status" value="1"/>
</dbReference>
<keyword evidence="6" id="KW-0804">Transcription</keyword>
<dbReference type="GO" id="GO:0007165">
    <property type="term" value="P:signal transduction"/>
    <property type="evidence" value="ECO:0007669"/>
    <property type="project" value="TreeGrafter"/>
</dbReference>
<feature type="binding site" evidence="8">
    <location>
        <position position="91"/>
    </location>
    <ligand>
        <name>Mg(2+)</name>
        <dbReference type="ChEBI" id="CHEBI:18420"/>
        <label>1</label>
        <note>catalytic</note>
    </ligand>
</feature>
<dbReference type="InterPro" id="IPR020583">
    <property type="entry name" value="Inositol_monoP_metal-BS"/>
</dbReference>
<dbReference type="EC" id="3.1.3.25" evidence="9"/>
<feature type="binding site" evidence="8">
    <location>
        <position position="223"/>
    </location>
    <ligand>
        <name>Mg(2+)</name>
        <dbReference type="ChEBI" id="CHEBI:18420"/>
        <label>1</label>
        <note>catalytic</note>
    </ligand>
</feature>
<keyword evidence="6" id="KW-0805">Transcription regulation</keyword>
<sequence length="277" mass="30187">MEPMVVMATRAAQLVGSEILKAHQNRHKIDLQVESKGSAGMTTLVTRVDRYAESLLISTLRKSYPTHSFLGEEEGFQEGSEPEWCWIIDPLDGTTNFVNGLPHFCISIAVQYKGVTEHGVIYDPVRDEMFSASRGRGALLNQRRLRVSEQVSLEHANLAVGHPYRAERGGVVKSFAKEHFASLLAVTEAGAQIRRCGSAALDLAYVAAGRYDGFFELGLKSWDIAAGELLVREAGGTVVDAKGGSDFLNNGQVFACPLKLLKPLMQAVVPAWGDAVR</sequence>
<dbReference type="RefSeq" id="WP_114899700.1">
    <property type="nucleotide sequence ID" value="NZ_CP031222.1"/>
</dbReference>
<comment type="catalytic activity">
    <reaction evidence="1 9">
        <text>a myo-inositol phosphate + H2O = myo-inositol + phosphate</text>
        <dbReference type="Rhea" id="RHEA:24056"/>
        <dbReference type="ChEBI" id="CHEBI:15377"/>
        <dbReference type="ChEBI" id="CHEBI:17268"/>
        <dbReference type="ChEBI" id="CHEBI:43474"/>
        <dbReference type="ChEBI" id="CHEBI:84139"/>
        <dbReference type="EC" id="3.1.3.25"/>
    </reaction>
</comment>
<dbReference type="Gene3D" id="3.30.540.10">
    <property type="entry name" value="Fructose-1,6-Bisphosphatase, subunit A, domain 1"/>
    <property type="match status" value="1"/>
</dbReference>
<dbReference type="OrthoDB" id="9785695at2"/>
<reference evidence="10 11" key="1">
    <citation type="submission" date="2018-07" db="EMBL/GenBank/DDBJ databases">
        <title>Genome sequencing of Moraxellaceae gen. HYN0046.</title>
        <authorList>
            <person name="Kim M."/>
            <person name="Yi H."/>
        </authorList>
    </citation>
    <scope>NUCLEOTIDE SEQUENCE [LARGE SCALE GENOMIC DNA]</scope>
    <source>
        <strain evidence="10 11">HYN0046</strain>
    </source>
</reference>
<keyword evidence="5 9" id="KW-0378">Hydrolase</keyword>
<evidence type="ECO:0000256" key="9">
    <source>
        <dbReference type="RuleBase" id="RU364068"/>
    </source>
</evidence>
<evidence type="ECO:0000313" key="10">
    <source>
        <dbReference type="EMBL" id="AXI03592.1"/>
    </source>
</evidence>
<name>A0A345P8I3_9GAMM</name>
<dbReference type="SUPFAM" id="SSF56655">
    <property type="entry name" value="Carbohydrate phosphatase"/>
    <property type="match status" value="1"/>
</dbReference>
<evidence type="ECO:0000256" key="6">
    <source>
        <dbReference type="ARBA" id="ARBA00022814"/>
    </source>
</evidence>
<comment type="cofactor">
    <cofactor evidence="2 8 9">
        <name>Mg(2+)</name>
        <dbReference type="ChEBI" id="CHEBI:18420"/>
    </cofactor>
</comment>
<protein>
    <recommendedName>
        <fullName evidence="9">Inositol-1-monophosphatase</fullName>
        <ecNumber evidence="9">3.1.3.25</ecNumber>
    </recommendedName>
</protein>
<dbReference type="PROSITE" id="PS00629">
    <property type="entry name" value="IMP_1"/>
    <property type="match status" value="1"/>
</dbReference>
<evidence type="ECO:0000256" key="2">
    <source>
        <dbReference type="ARBA" id="ARBA00001946"/>
    </source>
</evidence>
<dbReference type="Proteomes" id="UP000253940">
    <property type="component" value="Chromosome"/>
</dbReference>
<evidence type="ECO:0000256" key="4">
    <source>
        <dbReference type="ARBA" id="ARBA00022723"/>
    </source>
</evidence>
<dbReference type="CDD" id="cd01639">
    <property type="entry name" value="IMPase"/>
    <property type="match status" value="1"/>
</dbReference>
<feature type="binding site" evidence="8">
    <location>
        <position position="92"/>
    </location>
    <ligand>
        <name>Mg(2+)</name>
        <dbReference type="ChEBI" id="CHEBI:18420"/>
        <label>1</label>
        <note>catalytic</note>
    </ligand>
</feature>
<dbReference type="InterPro" id="IPR000760">
    <property type="entry name" value="Inositol_monophosphatase-like"/>
</dbReference>
<dbReference type="Pfam" id="PF00459">
    <property type="entry name" value="Inositol_P"/>
    <property type="match status" value="1"/>
</dbReference>
<dbReference type="PANTHER" id="PTHR20854:SF4">
    <property type="entry name" value="INOSITOL-1-MONOPHOSPHATASE-RELATED"/>
    <property type="match status" value="1"/>
</dbReference>
<dbReference type="InterPro" id="IPR020550">
    <property type="entry name" value="Inositol_monophosphatase_CS"/>
</dbReference>
<dbReference type="GO" id="GO:0008934">
    <property type="term" value="F:inositol monophosphate 1-phosphatase activity"/>
    <property type="evidence" value="ECO:0007669"/>
    <property type="project" value="InterPro"/>
</dbReference>
<accession>A0A345P8I3</accession>
<dbReference type="AlphaFoldDB" id="A0A345P8I3"/>
<dbReference type="EMBL" id="CP031222">
    <property type="protein sequence ID" value="AXI03592.1"/>
    <property type="molecule type" value="Genomic_DNA"/>
</dbReference>
<dbReference type="InterPro" id="IPR033942">
    <property type="entry name" value="IMPase"/>
</dbReference>
<feature type="binding site" evidence="8">
    <location>
        <position position="72"/>
    </location>
    <ligand>
        <name>Mg(2+)</name>
        <dbReference type="ChEBI" id="CHEBI:18420"/>
        <label>1</label>
        <note>catalytic</note>
    </ligand>
</feature>
<dbReference type="FunFam" id="3.30.540.10:FF:000003">
    <property type="entry name" value="Inositol-1-monophosphatase"/>
    <property type="match status" value="1"/>
</dbReference>